<protein>
    <submittedName>
        <fullName evidence="2">Uncharacterized protein</fullName>
    </submittedName>
</protein>
<organism evidence="2 3">
    <name type="scientific">Mycena sanguinolenta</name>
    <dbReference type="NCBI Taxonomy" id="230812"/>
    <lineage>
        <taxon>Eukaryota</taxon>
        <taxon>Fungi</taxon>
        <taxon>Dikarya</taxon>
        <taxon>Basidiomycota</taxon>
        <taxon>Agaricomycotina</taxon>
        <taxon>Agaricomycetes</taxon>
        <taxon>Agaricomycetidae</taxon>
        <taxon>Agaricales</taxon>
        <taxon>Marasmiineae</taxon>
        <taxon>Mycenaceae</taxon>
        <taxon>Mycena</taxon>
    </lineage>
</organism>
<feature type="compositionally biased region" description="Polar residues" evidence="1">
    <location>
        <begin position="26"/>
        <end position="41"/>
    </location>
</feature>
<dbReference type="AlphaFoldDB" id="A0A8H6Z5V0"/>
<dbReference type="EMBL" id="JACAZH010000004">
    <property type="protein sequence ID" value="KAF7371402.1"/>
    <property type="molecule type" value="Genomic_DNA"/>
</dbReference>
<feature type="region of interest" description="Disordered" evidence="1">
    <location>
        <begin position="1"/>
        <end position="41"/>
    </location>
</feature>
<comment type="caution">
    <text evidence="2">The sequence shown here is derived from an EMBL/GenBank/DDBJ whole genome shotgun (WGS) entry which is preliminary data.</text>
</comment>
<accession>A0A8H6Z5V0</accession>
<proteinExistence type="predicted"/>
<feature type="compositionally biased region" description="Polar residues" evidence="1">
    <location>
        <begin position="1"/>
        <end position="15"/>
    </location>
</feature>
<reference evidence="2" key="1">
    <citation type="submission" date="2020-05" db="EMBL/GenBank/DDBJ databases">
        <title>Mycena genomes resolve the evolution of fungal bioluminescence.</title>
        <authorList>
            <person name="Tsai I.J."/>
        </authorList>
    </citation>
    <scope>NUCLEOTIDE SEQUENCE</scope>
    <source>
        <strain evidence="2">160909Yilan</strain>
    </source>
</reference>
<evidence type="ECO:0000313" key="3">
    <source>
        <dbReference type="Proteomes" id="UP000623467"/>
    </source>
</evidence>
<keyword evidence="3" id="KW-1185">Reference proteome</keyword>
<gene>
    <name evidence="2" type="ORF">MSAN_00776800</name>
</gene>
<evidence type="ECO:0000256" key="1">
    <source>
        <dbReference type="SAM" id="MobiDB-lite"/>
    </source>
</evidence>
<evidence type="ECO:0000313" key="2">
    <source>
        <dbReference type="EMBL" id="KAF7371402.1"/>
    </source>
</evidence>
<dbReference type="Proteomes" id="UP000623467">
    <property type="component" value="Unassembled WGS sequence"/>
</dbReference>
<name>A0A8H6Z5V0_9AGAR</name>
<sequence>MSSTRSLDPSASQPSLKRGRERQKPSKSQLSNPEDSTAQTVINQYISGMGVKEEPVAQEVPTGAKEDLAKARLYIMKQNISP</sequence>